<reference evidence="3" key="1">
    <citation type="journal article" date="2019" name="Int. J. Syst. Evol. Microbiol.">
        <title>The Global Catalogue of Microorganisms (GCM) 10K type strain sequencing project: providing services to taxonomists for standard genome sequencing and annotation.</title>
        <authorList>
            <consortium name="The Broad Institute Genomics Platform"/>
            <consortium name="The Broad Institute Genome Sequencing Center for Infectious Disease"/>
            <person name="Wu L."/>
            <person name="Ma J."/>
        </authorList>
    </citation>
    <scope>NUCLEOTIDE SEQUENCE [LARGE SCALE GENOMIC DNA]</scope>
    <source>
        <strain evidence="3">CGMCC 4.7237</strain>
    </source>
</reference>
<feature type="region of interest" description="Disordered" evidence="1">
    <location>
        <begin position="23"/>
        <end position="52"/>
    </location>
</feature>
<keyword evidence="3" id="KW-1185">Reference proteome</keyword>
<proteinExistence type="predicted"/>
<organism evidence="2 3">
    <name type="scientific">Streptomyces polygonati</name>
    <dbReference type="NCBI Taxonomy" id="1617087"/>
    <lineage>
        <taxon>Bacteria</taxon>
        <taxon>Bacillati</taxon>
        <taxon>Actinomycetota</taxon>
        <taxon>Actinomycetes</taxon>
        <taxon>Kitasatosporales</taxon>
        <taxon>Streptomycetaceae</taxon>
        <taxon>Streptomyces</taxon>
    </lineage>
</organism>
<gene>
    <name evidence="2" type="ORF">ACFO3J_24205</name>
</gene>
<feature type="compositionally biased region" description="Basic and acidic residues" evidence="1">
    <location>
        <begin position="23"/>
        <end position="35"/>
    </location>
</feature>
<comment type="caution">
    <text evidence="2">The sequence shown here is derived from an EMBL/GenBank/DDBJ whole genome shotgun (WGS) entry which is preliminary data.</text>
</comment>
<evidence type="ECO:0000313" key="2">
    <source>
        <dbReference type="EMBL" id="MFC4034555.1"/>
    </source>
</evidence>
<dbReference type="EMBL" id="JBHSBB010000014">
    <property type="protein sequence ID" value="MFC4034555.1"/>
    <property type="molecule type" value="Genomic_DNA"/>
</dbReference>
<protein>
    <submittedName>
        <fullName evidence="2">Holin</fullName>
    </submittedName>
</protein>
<dbReference type="Proteomes" id="UP001595765">
    <property type="component" value="Unassembled WGS sequence"/>
</dbReference>
<feature type="region of interest" description="Disordered" evidence="1">
    <location>
        <begin position="94"/>
        <end position="130"/>
    </location>
</feature>
<dbReference type="RefSeq" id="WP_386432864.1">
    <property type="nucleotide sequence ID" value="NZ_JBHSBB010000014.1"/>
</dbReference>
<name>A0ABV8HUR3_9ACTN</name>
<evidence type="ECO:0000313" key="3">
    <source>
        <dbReference type="Proteomes" id="UP001595765"/>
    </source>
</evidence>
<evidence type="ECO:0000256" key="1">
    <source>
        <dbReference type="SAM" id="MobiDB-lite"/>
    </source>
</evidence>
<sequence length="130" mass="14555">MARRTGWRVCSVPGCPEFTQTGRCDEHRREAEQRRGTARQRGYGQQHEQRFRPGVLRRDPVCTCPGCASCLRTGSGRCNRESLHADHWPLSRRELVAAGDDPDDPKHGRGLCGPCHSSHTASEQPGGWHQ</sequence>
<accession>A0ABV8HUR3</accession>